<evidence type="ECO:0000313" key="12">
    <source>
        <dbReference type="Proteomes" id="UP000014760"/>
    </source>
</evidence>
<dbReference type="GO" id="GO:0000139">
    <property type="term" value="C:Golgi membrane"/>
    <property type="evidence" value="ECO:0007669"/>
    <property type="project" value="UniProtKB-SubCell"/>
</dbReference>
<dbReference type="HOGENOM" id="CLU_043398_1_2_1"/>
<keyword evidence="6 9" id="KW-0333">Golgi apparatus</keyword>
<evidence type="ECO:0000256" key="5">
    <source>
        <dbReference type="ARBA" id="ARBA00022989"/>
    </source>
</evidence>
<accession>R7VI39</accession>
<evidence type="ECO:0000256" key="7">
    <source>
        <dbReference type="ARBA" id="ARBA00023136"/>
    </source>
</evidence>
<comment type="subcellular location">
    <subcellularLocation>
        <location evidence="1 9">Golgi apparatus membrane</location>
        <topology evidence="1 9">Single-pass type II membrane protein</topology>
    </subcellularLocation>
</comment>
<protein>
    <recommendedName>
        <fullName evidence="9">Carbohydrate sulfotransferase</fullName>
        <ecNumber evidence="9">2.8.2.-</ecNumber>
    </recommendedName>
</protein>
<evidence type="ECO:0000313" key="11">
    <source>
        <dbReference type="EnsemblMetazoa" id="CapteP36696"/>
    </source>
</evidence>
<dbReference type="GO" id="GO:0016051">
    <property type="term" value="P:carbohydrate biosynthetic process"/>
    <property type="evidence" value="ECO:0007669"/>
    <property type="project" value="InterPro"/>
</dbReference>
<keyword evidence="12" id="KW-1185">Reference proteome</keyword>
<dbReference type="Gene3D" id="3.40.50.300">
    <property type="entry name" value="P-loop containing nucleotide triphosphate hydrolases"/>
    <property type="match status" value="1"/>
</dbReference>
<dbReference type="EMBL" id="KB293809">
    <property type="protein sequence ID" value="ELU15375.1"/>
    <property type="molecule type" value="Genomic_DNA"/>
</dbReference>
<proteinExistence type="inferred from homology"/>
<keyword evidence="7" id="KW-0472">Membrane</keyword>
<dbReference type="InterPro" id="IPR018011">
    <property type="entry name" value="Carb_sulfotrans_8-10"/>
</dbReference>
<evidence type="ECO:0000313" key="10">
    <source>
        <dbReference type="EMBL" id="ELU15375.1"/>
    </source>
</evidence>
<evidence type="ECO:0000256" key="9">
    <source>
        <dbReference type="RuleBase" id="RU364020"/>
    </source>
</evidence>
<keyword evidence="3 9" id="KW-0808">Transferase</keyword>
<dbReference type="OrthoDB" id="6117100at2759"/>
<comment type="similarity">
    <text evidence="2 9">Belongs to the sulfotransferase 2 family.</text>
</comment>
<keyword evidence="9" id="KW-0119">Carbohydrate metabolism</keyword>
<gene>
    <name evidence="10" type="ORF">CAPTEDRAFT_36696</name>
</gene>
<dbReference type="GO" id="GO:0008146">
    <property type="term" value="F:sulfotransferase activity"/>
    <property type="evidence" value="ECO:0007669"/>
    <property type="project" value="InterPro"/>
</dbReference>
<evidence type="ECO:0000256" key="4">
    <source>
        <dbReference type="ARBA" id="ARBA00022692"/>
    </source>
</evidence>
<reference evidence="11" key="3">
    <citation type="submission" date="2015-06" db="UniProtKB">
        <authorList>
            <consortium name="EnsemblMetazoa"/>
        </authorList>
    </citation>
    <scope>IDENTIFICATION</scope>
</reference>
<dbReference type="STRING" id="283909.R7VI39"/>
<dbReference type="AlphaFoldDB" id="R7VI39"/>
<keyword evidence="9" id="KW-0735">Signal-anchor</keyword>
<dbReference type="InterPro" id="IPR005331">
    <property type="entry name" value="Sulfotransferase"/>
</dbReference>
<evidence type="ECO:0000256" key="6">
    <source>
        <dbReference type="ARBA" id="ARBA00023034"/>
    </source>
</evidence>
<reference evidence="10 12" key="2">
    <citation type="journal article" date="2013" name="Nature">
        <title>Insights into bilaterian evolution from three spiralian genomes.</title>
        <authorList>
            <person name="Simakov O."/>
            <person name="Marletaz F."/>
            <person name="Cho S.J."/>
            <person name="Edsinger-Gonzales E."/>
            <person name="Havlak P."/>
            <person name="Hellsten U."/>
            <person name="Kuo D.H."/>
            <person name="Larsson T."/>
            <person name="Lv J."/>
            <person name="Arendt D."/>
            <person name="Savage R."/>
            <person name="Osoegawa K."/>
            <person name="de Jong P."/>
            <person name="Grimwood J."/>
            <person name="Chapman J.A."/>
            <person name="Shapiro H."/>
            <person name="Aerts A."/>
            <person name="Otillar R.P."/>
            <person name="Terry A.Y."/>
            <person name="Boore J.L."/>
            <person name="Grigoriev I.V."/>
            <person name="Lindberg D.R."/>
            <person name="Seaver E.C."/>
            <person name="Weisblat D.A."/>
            <person name="Putnam N.H."/>
            <person name="Rokhsar D.S."/>
        </authorList>
    </citation>
    <scope>NUCLEOTIDE SEQUENCE</scope>
    <source>
        <strain evidence="10 12">I ESC-2004</strain>
    </source>
</reference>
<reference evidence="12" key="1">
    <citation type="submission" date="2012-12" db="EMBL/GenBank/DDBJ databases">
        <authorList>
            <person name="Hellsten U."/>
            <person name="Grimwood J."/>
            <person name="Chapman J.A."/>
            <person name="Shapiro H."/>
            <person name="Aerts A."/>
            <person name="Otillar R.P."/>
            <person name="Terry A.Y."/>
            <person name="Boore J.L."/>
            <person name="Simakov O."/>
            <person name="Marletaz F."/>
            <person name="Cho S.-J."/>
            <person name="Edsinger-Gonzales E."/>
            <person name="Havlak P."/>
            <person name="Kuo D.-H."/>
            <person name="Larsson T."/>
            <person name="Lv J."/>
            <person name="Arendt D."/>
            <person name="Savage R."/>
            <person name="Osoegawa K."/>
            <person name="de Jong P."/>
            <person name="Lindberg D.R."/>
            <person name="Seaver E.C."/>
            <person name="Weisblat D.A."/>
            <person name="Putnam N.H."/>
            <person name="Grigoriev I.V."/>
            <person name="Rokhsar D.S."/>
        </authorList>
    </citation>
    <scope>NUCLEOTIDE SEQUENCE</scope>
    <source>
        <strain evidence="12">I ESC-2004</strain>
    </source>
</reference>
<evidence type="ECO:0000256" key="3">
    <source>
        <dbReference type="ARBA" id="ARBA00022679"/>
    </source>
</evidence>
<evidence type="ECO:0000256" key="1">
    <source>
        <dbReference type="ARBA" id="ARBA00004323"/>
    </source>
</evidence>
<dbReference type="OMA" id="STHAITF"/>
<dbReference type="InterPro" id="IPR027417">
    <property type="entry name" value="P-loop_NTPase"/>
</dbReference>
<evidence type="ECO:0000256" key="8">
    <source>
        <dbReference type="ARBA" id="ARBA00023180"/>
    </source>
</evidence>
<dbReference type="Proteomes" id="UP000014760">
    <property type="component" value="Unassembled WGS sequence"/>
</dbReference>
<evidence type="ECO:0000256" key="2">
    <source>
        <dbReference type="ARBA" id="ARBA00006339"/>
    </source>
</evidence>
<organism evidence="10">
    <name type="scientific">Capitella teleta</name>
    <name type="common">Polychaete worm</name>
    <dbReference type="NCBI Taxonomy" id="283909"/>
    <lineage>
        <taxon>Eukaryota</taxon>
        <taxon>Metazoa</taxon>
        <taxon>Spiralia</taxon>
        <taxon>Lophotrochozoa</taxon>
        <taxon>Annelida</taxon>
        <taxon>Polychaeta</taxon>
        <taxon>Sedentaria</taxon>
        <taxon>Scolecida</taxon>
        <taxon>Capitellidae</taxon>
        <taxon>Capitella</taxon>
    </lineage>
</organism>
<feature type="non-terminal residue" evidence="10">
    <location>
        <position position="251"/>
    </location>
</feature>
<dbReference type="Pfam" id="PF03567">
    <property type="entry name" value="Sulfotransfer_2"/>
    <property type="match status" value="1"/>
</dbReference>
<keyword evidence="8 9" id="KW-0325">Glycoprotein</keyword>
<feature type="non-terminal residue" evidence="10">
    <location>
        <position position="1"/>
    </location>
</feature>
<dbReference type="PANTHER" id="PTHR12137">
    <property type="entry name" value="CARBOHYDRATE SULFOTRANSFERASE"/>
    <property type="match status" value="1"/>
</dbReference>
<keyword evidence="5" id="KW-1133">Transmembrane helix</keyword>
<name>R7VI39_CAPTE</name>
<dbReference type="EC" id="2.8.2.-" evidence="9"/>
<sequence>TPSWSGNYMVDDENKVIFCNIPKTASTYLKLALANHTGKVHFDENQTPSRLQMAHRWDFLSNGNIYPLNENPPDVILSKVISYKKFMFTRNPIERFIGAYREKLEEQIRLPGINELVVQHSHPEYNPVLDGQRYSTFAEFTKWFNAFGHTTDNWSHYYLSCIPCFMEYDYIGHVEDIDTDLYNIFEKLYGKKAADNLAQTAQTIKTATSKRLKDTHDLTTAYLHSLSDSERKKLYDAYGTDAALFGYDFPS</sequence>
<keyword evidence="4" id="KW-0812">Transmembrane</keyword>
<dbReference type="PANTHER" id="PTHR12137:SF54">
    <property type="entry name" value="CARBOHYDRATE SULFOTRANSFERASE"/>
    <property type="match status" value="1"/>
</dbReference>
<dbReference type="SUPFAM" id="SSF52540">
    <property type="entry name" value="P-loop containing nucleoside triphosphate hydrolases"/>
    <property type="match status" value="1"/>
</dbReference>
<dbReference type="EnsemblMetazoa" id="CapteT36696">
    <property type="protein sequence ID" value="CapteP36696"/>
    <property type="gene ID" value="CapteG36696"/>
</dbReference>
<dbReference type="EMBL" id="AMQN01004556">
    <property type="status" value="NOT_ANNOTATED_CDS"/>
    <property type="molecule type" value="Genomic_DNA"/>
</dbReference>